<evidence type="ECO:0000259" key="7">
    <source>
        <dbReference type="Pfam" id="PF00482"/>
    </source>
</evidence>
<name>A0A1Y3GAR9_9EURY</name>
<feature type="transmembrane region" description="Helical" evidence="6">
    <location>
        <begin position="315"/>
        <end position="335"/>
    </location>
</feature>
<dbReference type="PANTHER" id="PTHR35402:SF2">
    <property type="entry name" value="FLAGELLA ACCESSORY PROTEIN J"/>
    <property type="match status" value="1"/>
</dbReference>
<accession>A0A1Y3GAR9</accession>
<keyword evidence="3 6" id="KW-0812">Transmembrane</keyword>
<dbReference type="RefSeq" id="WP_086637625.1">
    <property type="nucleotide sequence ID" value="NZ_MRZU01000004.1"/>
</dbReference>
<proteinExistence type="predicted"/>
<keyword evidence="4 6" id="KW-1133">Transmembrane helix</keyword>
<evidence type="ECO:0000256" key="2">
    <source>
        <dbReference type="ARBA" id="ARBA00022475"/>
    </source>
</evidence>
<feature type="transmembrane region" description="Helical" evidence="6">
    <location>
        <begin position="60"/>
        <end position="79"/>
    </location>
</feature>
<comment type="caution">
    <text evidence="8">The sequence shown here is derived from an EMBL/GenBank/DDBJ whole genome shotgun (WGS) entry which is preliminary data.</text>
</comment>
<dbReference type="Pfam" id="PF00482">
    <property type="entry name" value="T2SSF"/>
    <property type="match status" value="1"/>
</dbReference>
<feature type="transmembrane region" description="Helical" evidence="6">
    <location>
        <begin position="31"/>
        <end position="54"/>
    </location>
</feature>
<evidence type="ECO:0000313" key="8">
    <source>
        <dbReference type="EMBL" id="OUJ18340.1"/>
    </source>
</evidence>
<feature type="transmembrane region" description="Helical" evidence="6">
    <location>
        <begin position="516"/>
        <end position="536"/>
    </location>
</feature>
<feature type="domain" description="Type II secretion system protein GspF" evidence="7">
    <location>
        <begin position="97"/>
        <end position="224"/>
    </location>
</feature>
<dbReference type="AlphaFoldDB" id="A0A1Y3GAR9"/>
<dbReference type="EMBL" id="MRZU01000004">
    <property type="protein sequence ID" value="OUJ18340.1"/>
    <property type="molecule type" value="Genomic_DNA"/>
</dbReference>
<dbReference type="Proteomes" id="UP000195137">
    <property type="component" value="Unassembled WGS sequence"/>
</dbReference>
<dbReference type="NCBIfam" id="NF004704">
    <property type="entry name" value="PRK06041.1-2"/>
    <property type="match status" value="1"/>
</dbReference>
<dbReference type="InterPro" id="IPR056569">
    <property type="entry name" value="ArlJ-like"/>
</dbReference>
<dbReference type="OrthoDB" id="141855at2157"/>
<evidence type="ECO:0000313" key="9">
    <source>
        <dbReference type="Proteomes" id="UP000195137"/>
    </source>
</evidence>
<gene>
    <name evidence="8" type="ORF">AMET1_1252</name>
</gene>
<keyword evidence="5 6" id="KW-0472">Membrane</keyword>
<evidence type="ECO:0000256" key="1">
    <source>
        <dbReference type="ARBA" id="ARBA00004651"/>
    </source>
</evidence>
<feature type="transmembrane region" description="Helical" evidence="6">
    <location>
        <begin position="281"/>
        <end position="303"/>
    </location>
</feature>
<dbReference type="GO" id="GO:0005886">
    <property type="term" value="C:plasma membrane"/>
    <property type="evidence" value="ECO:0007669"/>
    <property type="project" value="UniProtKB-SubCell"/>
</dbReference>
<evidence type="ECO:0000256" key="6">
    <source>
        <dbReference type="SAM" id="Phobius"/>
    </source>
</evidence>
<protein>
    <submittedName>
        <fullName evidence="8">Archaellum assembly protein J TadC family</fullName>
    </submittedName>
</protein>
<dbReference type="PANTHER" id="PTHR35402">
    <property type="entry name" value="INTEGRAL MEMBRANE PROTEIN-RELATED"/>
    <property type="match status" value="1"/>
</dbReference>
<feature type="transmembrane region" description="Helical" evidence="6">
    <location>
        <begin position="460"/>
        <end position="479"/>
    </location>
</feature>
<feature type="transmembrane region" description="Helical" evidence="6">
    <location>
        <begin position="210"/>
        <end position="232"/>
    </location>
</feature>
<feature type="transmembrane region" description="Helical" evidence="6">
    <location>
        <begin position="548"/>
        <end position="570"/>
    </location>
</feature>
<reference evidence="8 9" key="1">
    <citation type="submission" date="2016-12" db="EMBL/GenBank/DDBJ databases">
        <title>Discovery of methanogenic haloarchaea.</title>
        <authorList>
            <person name="Sorokin D.Y."/>
            <person name="Makarova K.S."/>
            <person name="Abbas B."/>
            <person name="Ferrer M."/>
            <person name="Golyshin P.N."/>
        </authorList>
    </citation>
    <scope>NUCLEOTIDE SEQUENCE [LARGE SCALE GENOMIC DNA]</scope>
    <source>
        <strain evidence="8">AMET1</strain>
    </source>
</reference>
<keyword evidence="2" id="KW-1003">Cell membrane</keyword>
<evidence type="ECO:0000256" key="4">
    <source>
        <dbReference type="ARBA" id="ARBA00022989"/>
    </source>
</evidence>
<dbReference type="InterPro" id="IPR018076">
    <property type="entry name" value="T2SS_GspF_dom"/>
</dbReference>
<comment type="subcellular location">
    <subcellularLocation>
        <location evidence="1">Cell membrane</location>
        <topology evidence="1">Multi-pass membrane protein</topology>
    </subcellularLocation>
</comment>
<feature type="transmembrane region" description="Helical" evidence="6">
    <location>
        <begin position="238"/>
        <end position="260"/>
    </location>
</feature>
<sequence length="572" mass="65509">MKDNEVKKGTYTLSWRRAVETLLNESVFSYLLRYVLGSAILGFTLYYILNLLIADLLGELQPILFLIPIFIISVSILYPKLIADRRRIKIDQAIPLFITSMGVLSTTNIPRIDVIETISEQEEYGPIADEMKKIVELVKTWNMSLDEAARFQSEITPSPLLRDFLERMAYNVSAGQGLEEFLRNEQEVVMSEYETMYMSVLEDMDVLKDLFISMTLSVAFIIVFATIIPILTGIDPNFLLFASIILYGLIEGMFLYGTYVKVPFDPVWYEYEDITYFDKKIIISIIASIAGVILLSILLALNLNHNLPIIGHIEMPLPLYFAIGITPMLLPGLLMRKEEAKIKKRDRAFPSFIRSLGSSESAKQTTTTKVLKTLQTKDFGDLTKEIRNLYKRLNLRIDQVRSWKNFAMETKSFLIQRFSEMYYKGRLKGGNPEKLGYIIGKNFNKILELRQHRKQTTSTFIGVIYGITASSVFAFFSGIEIVKLMIDIMEDVQMPDEDWIQQIIFTDVYNIPDVQILIMIFILVNAVMSSMMIKVVDGGHHINTYHHLVGLIWTGVIVAIITERLVSMFLTI</sequence>
<keyword evidence="9" id="KW-1185">Reference proteome</keyword>
<organism evidence="8 9">
    <name type="scientific">Methanonatronarchaeum thermophilum</name>
    <dbReference type="NCBI Taxonomy" id="1927129"/>
    <lineage>
        <taxon>Archaea</taxon>
        <taxon>Methanobacteriati</taxon>
        <taxon>Methanobacteriota</taxon>
        <taxon>Methanonatronarchaeia</taxon>
        <taxon>Methanonatronarchaeales</taxon>
        <taxon>Methanonatronarchaeaceae</taxon>
        <taxon>Methanonatronarchaeum</taxon>
    </lineage>
</organism>
<evidence type="ECO:0000256" key="5">
    <source>
        <dbReference type="ARBA" id="ARBA00023136"/>
    </source>
</evidence>
<evidence type="ECO:0000256" key="3">
    <source>
        <dbReference type="ARBA" id="ARBA00022692"/>
    </source>
</evidence>